<dbReference type="EMBL" id="CAXAMN010026406">
    <property type="protein sequence ID" value="CAK9102758.1"/>
    <property type="molecule type" value="Genomic_DNA"/>
</dbReference>
<comment type="caution">
    <text evidence="1">The sequence shown here is derived from an EMBL/GenBank/DDBJ whole genome shotgun (WGS) entry which is preliminary data.</text>
</comment>
<proteinExistence type="predicted"/>
<dbReference type="Proteomes" id="UP001642484">
    <property type="component" value="Unassembled WGS sequence"/>
</dbReference>
<organism evidence="1 2">
    <name type="scientific">Durusdinium trenchii</name>
    <dbReference type="NCBI Taxonomy" id="1381693"/>
    <lineage>
        <taxon>Eukaryota</taxon>
        <taxon>Sar</taxon>
        <taxon>Alveolata</taxon>
        <taxon>Dinophyceae</taxon>
        <taxon>Suessiales</taxon>
        <taxon>Symbiodiniaceae</taxon>
        <taxon>Durusdinium</taxon>
    </lineage>
</organism>
<sequence>MVKHIDSQHWHPLQESLVVMPLRGYQRHCIAVARHEVNPEAVGYIAQLYSVLLVKARAAAKAGANHQVFQSIANTIAYMEGGDVSKALWRHIESMVPFDGKSSSQMEAMKVEHFHLIHLHAVLLSQSLGVMTSDELKGSDAPLCKHDLAPYVAKVTALTSWIAWSPASPASLQISG</sequence>
<accession>A0ABP0RT25</accession>
<gene>
    <name evidence="1" type="ORF">CCMP2556_LOCUS48331</name>
</gene>
<evidence type="ECO:0000313" key="1">
    <source>
        <dbReference type="EMBL" id="CAK9102758.1"/>
    </source>
</evidence>
<evidence type="ECO:0000313" key="2">
    <source>
        <dbReference type="Proteomes" id="UP001642484"/>
    </source>
</evidence>
<protein>
    <submittedName>
        <fullName evidence="1">Uncharacterized protein</fullName>
    </submittedName>
</protein>
<name>A0ABP0RT25_9DINO</name>
<reference evidence="1 2" key="1">
    <citation type="submission" date="2024-02" db="EMBL/GenBank/DDBJ databases">
        <authorList>
            <person name="Chen Y."/>
            <person name="Shah S."/>
            <person name="Dougan E. K."/>
            <person name="Thang M."/>
            <person name="Chan C."/>
        </authorList>
    </citation>
    <scope>NUCLEOTIDE SEQUENCE [LARGE SCALE GENOMIC DNA]</scope>
</reference>
<keyword evidence="2" id="KW-1185">Reference proteome</keyword>